<organism evidence="1 2">
    <name type="scientific">Tetragenococcus osmophilus</name>
    <dbReference type="NCBI Taxonomy" id="526944"/>
    <lineage>
        <taxon>Bacteria</taxon>
        <taxon>Bacillati</taxon>
        <taxon>Bacillota</taxon>
        <taxon>Bacilli</taxon>
        <taxon>Lactobacillales</taxon>
        <taxon>Enterococcaceae</taxon>
        <taxon>Tetragenococcus</taxon>
    </lineage>
</organism>
<evidence type="ECO:0000313" key="2">
    <source>
        <dbReference type="Proteomes" id="UP001157039"/>
    </source>
</evidence>
<comment type="caution">
    <text evidence="1">The sequence shown here is derived from an EMBL/GenBank/DDBJ whole genome shotgun (WGS) entry which is preliminary data.</text>
</comment>
<proteinExistence type="predicted"/>
<gene>
    <name evidence="1" type="ORF">GCM10025885_22510</name>
</gene>
<evidence type="ECO:0000313" key="1">
    <source>
        <dbReference type="EMBL" id="GMA73202.1"/>
    </source>
</evidence>
<dbReference type="EMBL" id="BSUW01000001">
    <property type="protein sequence ID" value="GMA73202.1"/>
    <property type="molecule type" value="Genomic_DNA"/>
</dbReference>
<protein>
    <submittedName>
        <fullName evidence="1">Uncharacterized protein</fullName>
    </submittedName>
</protein>
<dbReference type="Proteomes" id="UP001157039">
    <property type="component" value="Unassembled WGS sequence"/>
</dbReference>
<dbReference type="AlphaFoldDB" id="A0AA37XLT6"/>
<reference evidence="1 2" key="1">
    <citation type="journal article" date="2014" name="Int. J. Syst. Evol. Microbiol.">
        <title>Complete genome sequence of Corynebacterium casei LMG S-19264T (=DSM 44701T), isolated from a smear-ripened cheese.</title>
        <authorList>
            <consortium name="US DOE Joint Genome Institute (JGI-PGF)"/>
            <person name="Walter F."/>
            <person name="Albersmeier A."/>
            <person name="Kalinowski J."/>
            <person name="Ruckert C."/>
        </authorList>
    </citation>
    <scope>NUCLEOTIDE SEQUENCE [LARGE SCALE GENOMIC DNA]</scope>
    <source>
        <strain evidence="1 2">NBRC 114545</strain>
    </source>
</reference>
<dbReference type="RefSeq" id="WP_123934353.1">
    <property type="nucleotide sequence ID" value="NZ_BSUW01000001.1"/>
</dbReference>
<name>A0AA37XLT6_9ENTE</name>
<accession>A0AA37XLT6</accession>
<sequence length="130" mass="15393">MNQIADVFHEAIENREIDNPESHIENIVLSIYLIISRSKQRYTIKLDGKNQLGRLFFEFDKYPIVYDLLKEVEKCDIYHSSTDEAQHLTYLIVDSGLRFFLKNKKIPFSFRDRIIILIQKVCEGLRANLK</sequence>